<dbReference type="SUPFAM" id="SSF56784">
    <property type="entry name" value="HAD-like"/>
    <property type="match status" value="1"/>
</dbReference>
<evidence type="ECO:0000313" key="2">
    <source>
        <dbReference type="Proteomes" id="UP000184301"/>
    </source>
</evidence>
<dbReference type="Gene3D" id="1.10.150.240">
    <property type="entry name" value="Putative phosphatase, domain 2"/>
    <property type="match status" value="1"/>
</dbReference>
<sequence length="217" mass="24271">MIKGIVFDMDGVIFDTERLSTEGWMKAGQEIGIDIPREFIMSYKGTAVGYSKQLYLDRYGADFDYDGARAIRTAYMDSVIEKEGVPTKKGLYELLEFSRERGLRLAVATSSHRAYAERLLRMAGIYELFDAVVYGDSVEKSKPDPDIFLKAIAQLQLTPEECFIIEDSTSGIRAGNASGASVIHIPDQVNVEEELRRSCYAVLDDLSQVISVVEKKN</sequence>
<dbReference type="Gene3D" id="3.40.50.1000">
    <property type="entry name" value="HAD superfamily/HAD-like"/>
    <property type="match status" value="1"/>
</dbReference>
<accession>A0A1M6HTA1</accession>
<dbReference type="InterPro" id="IPR023198">
    <property type="entry name" value="PGP-like_dom2"/>
</dbReference>
<dbReference type="STRING" id="1121950.SAMN02745243_00136"/>
<dbReference type="InterPro" id="IPR006439">
    <property type="entry name" value="HAD-SF_hydro_IA"/>
</dbReference>
<gene>
    <name evidence="1" type="ORF">SAMN02745243_00136</name>
</gene>
<dbReference type="PANTHER" id="PTHR43481:SF4">
    <property type="entry name" value="GLYCEROL-1-PHOSPHATE PHOSPHOHYDROLASE 1-RELATED"/>
    <property type="match status" value="1"/>
</dbReference>
<dbReference type="GO" id="GO:0050308">
    <property type="term" value="F:sugar-phosphatase activity"/>
    <property type="evidence" value="ECO:0007669"/>
    <property type="project" value="TreeGrafter"/>
</dbReference>
<dbReference type="PANTHER" id="PTHR43481">
    <property type="entry name" value="FRUCTOSE-1-PHOSPHATE PHOSPHATASE"/>
    <property type="match status" value="1"/>
</dbReference>
<dbReference type="RefSeq" id="WP_073103760.1">
    <property type="nucleotide sequence ID" value="NZ_FQZY01000005.1"/>
</dbReference>
<dbReference type="EMBL" id="FQZY01000005">
    <property type="protein sequence ID" value="SHJ25442.1"/>
    <property type="molecule type" value="Genomic_DNA"/>
</dbReference>
<dbReference type="Proteomes" id="UP000184301">
    <property type="component" value="Unassembled WGS sequence"/>
</dbReference>
<dbReference type="InterPro" id="IPR051806">
    <property type="entry name" value="HAD-like_SPP"/>
</dbReference>
<dbReference type="NCBIfam" id="TIGR01509">
    <property type="entry name" value="HAD-SF-IA-v3"/>
    <property type="match status" value="1"/>
</dbReference>
<dbReference type="Pfam" id="PF00702">
    <property type="entry name" value="Hydrolase"/>
    <property type="match status" value="1"/>
</dbReference>
<proteinExistence type="predicted"/>
<dbReference type="SFLD" id="SFLDG01129">
    <property type="entry name" value="C1.5:_HAD__Beta-PGM__Phosphata"/>
    <property type="match status" value="1"/>
</dbReference>
<dbReference type="AlphaFoldDB" id="A0A1M6HTA1"/>
<name>A0A1M6HTA1_9FIRM</name>
<evidence type="ECO:0000313" key="1">
    <source>
        <dbReference type="EMBL" id="SHJ25442.1"/>
    </source>
</evidence>
<protein>
    <submittedName>
        <fullName evidence="1">Haloacid dehalogenase superfamily, subfamily IA, variant 3 with third motif having DD or ED</fullName>
    </submittedName>
</protein>
<dbReference type="InterPro" id="IPR036412">
    <property type="entry name" value="HAD-like_sf"/>
</dbReference>
<keyword evidence="2" id="KW-1185">Reference proteome</keyword>
<dbReference type="SFLD" id="SFLDS00003">
    <property type="entry name" value="Haloacid_Dehalogenase"/>
    <property type="match status" value="1"/>
</dbReference>
<organism evidence="1 2">
    <name type="scientific">Hespellia stercorisuis DSM 15480</name>
    <dbReference type="NCBI Taxonomy" id="1121950"/>
    <lineage>
        <taxon>Bacteria</taxon>
        <taxon>Bacillati</taxon>
        <taxon>Bacillota</taxon>
        <taxon>Clostridia</taxon>
        <taxon>Lachnospirales</taxon>
        <taxon>Lachnospiraceae</taxon>
        <taxon>Hespellia</taxon>
    </lineage>
</organism>
<dbReference type="SFLD" id="SFLDG01135">
    <property type="entry name" value="C1.5.6:_HAD__Beta-PGM__Phospha"/>
    <property type="match status" value="1"/>
</dbReference>
<reference evidence="1 2" key="1">
    <citation type="submission" date="2016-11" db="EMBL/GenBank/DDBJ databases">
        <authorList>
            <person name="Jaros S."/>
            <person name="Januszkiewicz K."/>
            <person name="Wedrychowicz H."/>
        </authorList>
    </citation>
    <scope>NUCLEOTIDE SEQUENCE [LARGE SCALE GENOMIC DNA]</scope>
    <source>
        <strain evidence="1 2">DSM 15480</strain>
    </source>
</reference>
<dbReference type="OrthoDB" id="9797743at2"/>
<dbReference type="InterPro" id="IPR023214">
    <property type="entry name" value="HAD_sf"/>
</dbReference>